<dbReference type="PANTHER" id="PTHR43336:SF3">
    <property type="entry name" value="GUANYLATE CYCLASE DOMAIN-CONTAINING PROTEIN"/>
    <property type="match status" value="1"/>
</dbReference>
<comment type="subcellular location">
    <subcellularLocation>
        <location evidence="1">Membrane</location>
        <topology evidence="1">Multi-pass membrane protein</topology>
    </subcellularLocation>
</comment>
<dbReference type="CDD" id="cd07302">
    <property type="entry name" value="CHD"/>
    <property type="match status" value="1"/>
</dbReference>
<dbReference type="EMBL" id="GG680918">
    <property type="protein sequence ID" value="EER05521.1"/>
    <property type="molecule type" value="Genomic_DNA"/>
</dbReference>
<evidence type="ECO:0000256" key="1">
    <source>
        <dbReference type="ARBA" id="ARBA00004141"/>
    </source>
</evidence>
<dbReference type="GeneID" id="9064778"/>
<dbReference type="PANTHER" id="PTHR43336">
    <property type="entry name" value="OXYGEN SENSOR HISTIDINE KINASE RESPONSE REGULATOR DEVS/DOSS"/>
    <property type="match status" value="1"/>
</dbReference>
<dbReference type="Pfam" id="PF00520">
    <property type="entry name" value="Ion_trans"/>
    <property type="match status" value="1"/>
</dbReference>
<keyword evidence="9" id="KW-1185">Reference proteome</keyword>
<protein>
    <recommendedName>
        <fullName evidence="7">Guanylate cyclase domain-containing protein</fullName>
    </recommendedName>
</protein>
<accession>C5LC38</accession>
<reference evidence="8 9" key="1">
    <citation type="submission" date="2008-07" db="EMBL/GenBank/DDBJ databases">
        <authorList>
            <person name="El-Sayed N."/>
            <person name="Caler E."/>
            <person name="Inman J."/>
            <person name="Amedeo P."/>
            <person name="Hass B."/>
            <person name="Wortman J."/>
        </authorList>
    </citation>
    <scope>NUCLEOTIDE SEQUENCE [LARGE SCALE GENOMIC DNA]</scope>
    <source>
        <strain evidence="9">ATCC 50983 / TXsc</strain>
    </source>
</reference>
<evidence type="ECO:0000259" key="7">
    <source>
        <dbReference type="PROSITE" id="PS50125"/>
    </source>
</evidence>
<dbReference type="AlphaFoldDB" id="C5LC38"/>
<evidence type="ECO:0000256" key="6">
    <source>
        <dbReference type="SAM" id="Phobius"/>
    </source>
</evidence>
<dbReference type="Proteomes" id="UP000007800">
    <property type="component" value="Unassembled WGS sequence"/>
</dbReference>
<name>C5LC38_PERM5</name>
<dbReference type="FunCoup" id="C5LC38">
    <property type="interactions" value="1"/>
</dbReference>
<dbReference type="Gene3D" id="3.30.70.1230">
    <property type="entry name" value="Nucleotide cyclase"/>
    <property type="match status" value="1"/>
</dbReference>
<feature type="transmembrane region" description="Helical" evidence="6">
    <location>
        <begin position="12"/>
        <end position="31"/>
    </location>
</feature>
<dbReference type="OMA" id="GWITDEW"/>
<feature type="compositionally biased region" description="Basic and acidic residues" evidence="5">
    <location>
        <begin position="171"/>
        <end position="180"/>
    </location>
</feature>
<evidence type="ECO:0000256" key="4">
    <source>
        <dbReference type="ARBA" id="ARBA00023136"/>
    </source>
</evidence>
<evidence type="ECO:0000313" key="8">
    <source>
        <dbReference type="EMBL" id="EER05521.1"/>
    </source>
</evidence>
<feature type="region of interest" description="Disordered" evidence="5">
    <location>
        <begin position="170"/>
        <end position="199"/>
    </location>
</feature>
<feature type="domain" description="Guanylate cyclase" evidence="7">
    <location>
        <begin position="454"/>
        <end position="607"/>
    </location>
</feature>
<keyword evidence="4 6" id="KW-0472">Membrane</keyword>
<dbReference type="GO" id="GO:0016020">
    <property type="term" value="C:membrane"/>
    <property type="evidence" value="ECO:0007669"/>
    <property type="project" value="UniProtKB-SubCell"/>
</dbReference>
<evidence type="ECO:0000313" key="9">
    <source>
        <dbReference type="Proteomes" id="UP000007800"/>
    </source>
</evidence>
<dbReference type="OrthoDB" id="60033at2759"/>
<evidence type="ECO:0000256" key="5">
    <source>
        <dbReference type="SAM" id="MobiDB-lite"/>
    </source>
</evidence>
<evidence type="ECO:0000256" key="3">
    <source>
        <dbReference type="ARBA" id="ARBA00022989"/>
    </source>
</evidence>
<dbReference type="InterPro" id="IPR001054">
    <property type="entry name" value="A/G_cyclase"/>
</dbReference>
<dbReference type="GO" id="GO:0005216">
    <property type="term" value="F:monoatomic ion channel activity"/>
    <property type="evidence" value="ECO:0007669"/>
    <property type="project" value="InterPro"/>
</dbReference>
<sequence>MLMLRQRPPLVITIKIVTSIFTIYALFGDDIRVSSTSHTADPTFDVLTSISLFIFTVEVLAASIGKDDYLWSFFFFLDVLSTASLILDLTFVAEALFSGGDSSTGEARVARAGRASRAGTKAGRVVRIIRLIRLLRIIKLYKAALGRKNKQEKLRRASVLSLESADSSGVKSDERRRSSDGDVLSVEENEGSDDQSRVGKKLSELTTRKVILLVLAMLFLIPQFEVTGHFQEMESSPHSSELKIGGVVVLDTGNIPTYTYDKLISSWNYRCGNSSGILLDFEDDDEKHCPDIYLRFTERVRYVPLIRVDANEEKENTTQFNFEIVMDQRSYTKASAILSIIQTIFVCFLLGGGAMLFSKDANDLVLRPIERMASKMDKLRFISKPLHVKRVKLRCSHFRGEPLETVVLEKTIIKIGGLLAVGFGEAGTEIIGHNIRGGSAAVDPMVAGSRVEAIIGFCDIRQFNIATEVLQDKIMIFVNQIGEIVHGIVDEYHGSANRNLGEAFLMIWRLPCAESEEENAKVKKKREKLADMAVMSFVKILVAINKSPVLAEYRHHPGLSERVEGEYRVTMGFGMHVGWAIEGAIGSEFKIDASYLSPNVNTASRLAAATKQYRTNILCSEALMKGMCSEGMEKYSRVIDNVTVKGSEVPVRLHTIDVDYKALEVADAESWDMRHVLKKKTKRSTMRRRGSLSDRLINKSKLRRMREKVKARKWQDKYVIADAWVKDEDLVSVRKIFTEEFLRKFGEAYKNYESGKWESTAEILSEIKDTLGYEDGPSAVLLEFIKSYGCIPPKDWKGYRALTQK</sequence>
<evidence type="ECO:0000256" key="2">
    <source>
        <dbReference type="ARBA" id="ARBA00022692"/>
    </source>
</evidence>
<keyword evidence="3 6" id="KW-1133">Transmembrane helix</keyword>
<dbReference type="Pfam" id="PF00211">
    <property type="entry name" value="Guanylate_cyc"/>
    <property type="match status" value="1"/>
</dbReference>
<feature type="transmembrane region" description="Helical" evidence="6">
    <location>
        <begin position="336"/>
        <end position="357"/>
    </location>
</feature>
<dbReference type="Gene3D" id="1.20.120.350">
    <property type="entry name" value="Voltage-gated potassium channels. Chain C"/>
    <property type="match status" value="1"/>
</dbReference>
<organism evidence="9">
    <name type="scientific">Perkinsus marinus (strain ATCC 50983 / TXsc)</name>
    <dbReference type="NCBI Taxonomy" id="423536"/>
    <lineage>
        <taxon>Eukaryota</taxon>
        <taxon>Sar</taxon>
        <taxon>Alveolata</taxon>
        <taxon>Perkinsozoa</taxon>
        <taxon>Perkinsea</taxon>
        <taxon>Perkinsida</taxon>
        <taxon>Perkinsidae</taxon>
        <taxon>Perkinsus</taxon>
    </lineage>
</organism>
<feature type="transmembrane region" description="Helical" evidence="6">
    <location>
        <begin position="43"/>
        <end position="64"/>
    </location>
</feature>
<dbReference type="InterPro" id="IPR027359">
    <property type="entry name" value="Volt_channel_dom_sf"/>
</dbReference>
<proteinExistence type="predicted"/>
<dbReference type="InParanoid" id="C5LC38"/>
<dbReference type="InterPro" id="IPR029787">
    <property type="entry name" value="Nucleotide_cyclase"/>
</dbReference>
<dbReference type="PROSITE" id="PS50125">
    <property type="entry name" value="GUANYLATE_CYCLASE_2"/>
    <property type="match status" value="1"/>
</dbReference>
<keyword evidence="2 6" id="KW-0812">Transmembrane</keyword>
<dbReference type="SUPFAM" id="SSF55073">
    <property type="entry name" value="Nucleotide cyclase"/>
    <property type="match status" value="1"/>
</dbReference>
<dbReference type="GO" id="GO:0009190">
    <property type="term" value="P:cyclic nucleotide biosynthetic process"/>
    <property type="evidence" value="ECO:0007669"/>
    <property type="project" value="InterPro"/>
</dbReference>
<dbReference type="RefSeq" id="XP_002773705.1">
    <property type="nucleotide sequence ID" value="XM_002773659.1"/>
</dbReference>
<gene>
    <name evidence="8" type="ORF">Pmar_PMAR011547</name>
</gene>
<dbReference type="InterPro" id="IPR005821">
    <property type="entry name" value="Ion_trans_dom"/>
</dbReference>
<dbReference type="GO" id="GO:0035556">
    <property type="term" value="P:intracellular signal transduction"/>
    <property type="evidence" value="ECO:0007669"/>
    <property type="project" value="InterPro"/>
</dbReference>